<name>A0A136PKP8_9ACTN</name>
<organism evidence="2 3">
    <name type="scientific">Micromonospora rosaria</name>
    <dbReference type="NCBI Taxonomy" id="47874"/>
    <lineage>
        <taxon>Bacteria</taxon>
        <taxon>Bacillati</taxon>
        <taxon>Actinomycetota</taxon>
        <taxon>Actinomycetes</taxon>
        <taxon>Micromonosporales</taxon>
        <taxon>Micromonosporaceae</taxon>
        <taxon>Micromonospora</taxon>
    </lineage>
</organism>
<keyword evidence="1" id="KW-0812">Transmembrane</keyword>
<feature type="transmembrane region" description="Helical" evidence="1">
    <location>
        <begin position="22"/>
        <end position="44"/>
    </location>
</feature>
<dbReference type="InterPro" id="IPR045428">
    <property type="entry name" value="EACC1"/>
</dbReference>
<keyword evidence="1" id="KW-1133">Transmembrane helix</keyword>
<dbReference type="Pfam" id="PF19953">
    <property type="entry name" value="EACC1"/>
    <property type="match status" value="1"/>
</dbReference>
<proteinExistence type="predicted"/>
<evidence type="ECO:0000313" key="2">
    <source>
        <dbReference type="EMBL" id="KXK58992.1"/>
    </source>
</evidence>
<dbReference type="AlphaFoldDB" id="A0A136PKP8"/>
<gene>
    <name evidence="2" type="ORF">AWW66_26685</name>
</gene>
<evidence type="ECO:0000313" key="3">
    <source>
        <dbReference type="Proteomes" id="UP000070620"/>
    </source>
</evidence>
<dbReference type="EMBL" id="LRQV01000139">
    <property type="protein sequence ID" value="KXK58992.1"/>
    <property type="molecule type" value="Genomic_DNA"/>
</dbReference>
<dbReference type="Proteomes" id="UP000070620">
    <property type="component" value="Unassembled WGS sequence"/>
</dbReference>
<reference evidence="2 3" key="1">
    <citation type="submission" date="2016-01" db="EMBL/GenBank/DDBJ databases">
        <title>Whole genome sequence and analysis of Micromonospora rosaria DSM 803, which can produce antibacterial substance rosamicin.</title>
        <authorList>
            <person name="Yang H."/>
            <person name="He X."/>
            <person name="Zhu D."/>
        </authorList>
    </citation>
    <scope>NUCLEOTIDE SEQUENCE [LARGE SCALE GENOMIC DNA]</scope>
    <source>
        <strain evidence="2 3">DSM 803</strain>
    </source>
</reference>
<evidence type="ECO:0000256" key="1">
    <source>
        <dbReference type="SAM" id="Phobius"/>
    </source>
</evidence>
<protein>
    <submittedName>
        <fullName evidence="2">Uncharacterized protein</fullName>
    </submittedName>
</protein>
<keyword evidence="1" id="KW-0472">Membrane</keyword>
<comment type="caution">
    <text evidence="2">The sequence shown here is derived from an EMBL/GenBank/DDBJ whole genome shotgun (WGS) entry which is preliminary data.</text>
</comment>
<sequence length="99" mass="10579">MTLASAPGSVPSPESMSGVTDVLVVALGTGGVLAVLVQAIFGWLQQRREDVTVRVSRPDGLTIEVDVRRARDNQRVAALVEATIRTLQDGQGRPEADQR</sequence>
<keyword evidence="3" id="KW-1185">Reference proteome</keyword>
<accession>A0A136PKP8</accession>